<dbReference type="InterPro" id="IPR025612">
    <property type="entry name" value="YqjK"/>
</dbReference>
<proteinExistence type="predicted"/>
<keyword evidence="2" id="KW-1185">Reference proteome</keyword>
<dbReference type="Pfam" id="PF13997">
    <property type="entry name" value="YqjK"/>
    <property type="match status" value="1"/>
</dbReference>
<sequence>MGYREREQRKSDLLRLIQQQRLDLSAGCRDWEYATFRYDRSWLRLMSLRRYIAIGSSLAAIWSVRHPRRLGRWFKRGLGIWSTWRLIRSKLPKQ</sequence>
<dbReference type="OrthoDB" id="6504948at2"/>
<organism evidence="1 2">
    <name type="scientific">Izhakiella capsodis</name>
    <dbReference type="NCBI Taxonomy" id="1367852"/>
    <lineage>
        <taxon>Bacteria</taxon>
        <taxon>Pseudomonadati</taxon>
        <taxon>Pseudomonadota</taxon>
        <taxon>Gammaproteobacteria</taxon>
        <taxon>Enterobacterales</taxon>
        <taxon>Erwiniaceae</taxon>
        <taxon>Izhakiella</taxon>
    </lineage>
</organism>
<evidence type="ECO:0000313" key="2">
    <source>
        <dbReference type="Proteomes" id="UP000242222"/>
    </source>
</evidence>
<dbReference type="RefSeq" id="WP_092876871.1">
    <property type="nucleotide sequence ID" value="NZ_FOVC01000004.1"/>
</dbReference>
<protein>
    <submittedName>
        <fullName evidence="1">YqjK-like protein</fullName>
    </submittedName>
</protein>
<evidence type="ECO:0000313" key="1">
    <source>
        <dbReference type="EMBL" id="SFN23477.1"/>
    </source>
</evidence>
<dbReference type="AlphaFoldDB" id="A0A1I4XC44"/>
<gene>
    <name evidence="1" type="ORF">SAMN05216516_10448</name>
</gene>
<reference evidence="2" key="1">
    <citation type="submission" date="2016-10" db="EMBL/GenBank/DDBJ databases">
        <authorList>
            <person name="Varghese N."/>
            <person name="Submissions S."/>
        </authorList>
    </citation>
    <scope>NUCLEOTIDE SEQUENCE [LARGE SCALE GENOMIC DNA]</scope>
    <source>
        <strain evidence="2">N6PO6</strain>
    </source>
</reference>
<accession>A0A1I4XC44</accession>
<dbReference type="STRING" id="1367852.SAMN05216516_10448"/>
<dbReference type="Proteomes" id="UP000242222">
    <property type="component" value="Unassembled WGS sequence"/>
</dbReference>
<dbReference type="EMBL" id="FOVC01000004">
    <property type="protein sequence ID" value="SFN23477.1"/>
    <property type="molecule type" value="Genomic_DNA"/>
</dbReference>
<name>A0A1I4XC44_9GAMM</name>